<accession>A0ABN0Z8E8</accession>
<dbReference type="InterPro" id="IPR002068">
    <property type="entry name" value="A-crystallin/Hsp20_dom"/>
</dbReference>
<evidence type="ECO:0000256" key="1">
    <source>
        <dbReference type="PROSITE-ProRule" id="PRU00285"/>
    </source>
</evidence>
<dbReference type="Proteomes" id="UP001501459">
    <property type="component" value="Unassembled WGS sequence"/>
</dbReference>
<dbReference type="Pfam" id="PF00011">
    <property type="entry name" value="HSP20"/>
    <property type="match status" value="1"/>
</dbReference>
<evidence type="ECO:0000259" key="3">
    <source>
        <dbReference type="PROSITE" id="PS01031"/>
    </source>
</evidence>
<sequence>MIIAGLIPFNERHPKFPSNPFNMIDDFFNDFPTLKRNLVTDPFKVDVKETDNEYLVEAELPGVNKEDIDLSLNDDGKLTIAVHRTDNNDKNDEDDNYIHRERHYESMQRTLYLAHAKPDSVSAKMDNGLLNVTIGKQDQSVDNTRKIDIQ</sequence>
<gene>
    <name evidence="4" type="ORF">GCM10008983_14400</name>
</gene>
<dbReference type="EMBL" id="BAAADM010000038">
    <property type="protein sequence ID" value="GAA0438640.1"/>
    <property type="molecule type" value="Genomic_DNA"/>
</dbReference>
<evidence type="ECO:0000313" key="4">
    <source>
        <dbReference type="EMBL" id="GAA0438640.1"/>
    </source>
</evidence>
<keyword evidence="5" id="KW-1185">Reference proteome</keyword>
<evidence type="ECO:0000313" key="5">
    <source>
        <dbReference type="Proteomes" id="UP001501459"/>
    </source>
</evidence>
<name>A0ABN0Z8E8_9BACI</name>
<evidence type="ECO:0000256" key="2">
    <source>
        <dbReference type="RuleBase" id="RU003616"/>
    </source>
</evidence>
<dbReference type="CDD" id="cd06471">
    <property type="entry name" value="ACD_LpsHSP_like"/>
    <property type="match status" value="1"/>
</dbReference>
<proteinExistence type="inferred from homology"/>
<feature type="domain" description="SHSP" evidence="3">
    <location>
        <begin position="34"/>
        <end position="150"/>
    </location>
</feature>
<dbReference type="InterPro" id="IPR008978">
    <property type="entry name" value="HSP20-like_chaperone"/>
</dbReference>
<dbReference type="PANTHER" id="PTHR11527">
    <property type="entry name" value="HEAT-SHOCK PROTEIN 20 FAMILY MEMBER"/>
    <property type="match status" value="1"/>
</dbReference>
<dbReference type="SUPFAM" id="SSF49764">
    <property type="entry name" value="HSP20-like chaperones"/>
    <property type="match status" value="1"/>
</dbReference>
<dbReference type="PROSITE" id="PS01031">
    <property type="entry name" value="SHSP"/>
    <property type="match status" value="1"/>
</dbReference>
<reference evidence="4 5" key="1">
    <citation type="journal article" date="2019" name="Int. J. Syst. Evol. Microbiol.">
        <title>The Global Catalogue of Microorganisms (GCM) 10K type strain sequencing project: providing services to taxonomists for standard genome sequencing and annotation.</title>
        <authorList>
            <consortium name="The Broad Institute Genomics Platform"/>
            <consortium name="The Broad Institute Genome Sequencing Center for Infectious Disease"/>
            <person name="Wu L."/>
            <person name="Ma J."/>
        </authorList>
    </citation>
    <scope>NUCLEOTIDE SEQUENCE [LARGE SCALE GENOMIC DNA]</scope>
    <source>
        <strain evidence="4 5">JCM 12149</strain>
    </source>
</reference>
<dbReference type="RefSeq" id="WP_343752092.1">
    <property type="nucleotide sequence ID" value="NZ_BAAADM010000038.1"/>
</dbReference>
<protein>
    <submittedName>
        <fullName evidence="4">Hsp20/alpha crystallin family protein</fullName>
    </submittedName>
</protein>
<comment type="caution">
    <text evidence="4">The sequence shown here is derived from an EMBL/GenBank/DDBJ whole genome shotgun (WGS) entry which is preliminary data.</text>
</comment>
<comment type="similarity">
    <text evidence="1 2">Belongs to the small heat shock protein (HSP20) family.</text>
</comment>
<dbReference type="Gene3D" id="2.60.40.790">
    <property type="match status" value="1"/>
</dbReference>
<dbReference type="InterPro" id="IPR031107">
    <property type="entry name" value="Small_HSP"/>
</dbReference>
<organism evidence="4 5">
    <name type="scientific">Lentibacillus halophilus</name>
    <dbReference type="NCBI Taxonomy" id="295065"/>
    <lineage>
        <taxon>Bacteria</taxon>
        <taxon>Bacillati</taxon>
        <taxon>Bacillota</taxon>
        <taxon>Bacilli</taxon>
        <taxon>Bacillales</taxon>
        <taxon>Bacillaceae</taxon>
        <taxon>Lentibacillus</taxon>
    </lineage>
</organism>